<dbReference type="GO" id="GO:0000166">
    <property type="term" value="F:nucleotide binding"/>
    <property type="evidence" value="ECO:0007669"/>
    <property type="project" value="UniProtKB-KW"/>
</dbReference>
<evidence type="ECO:0000259" key="7">
    <source>
        <dbReference type="SMART" id="SM00833"/>
    </source>
</evidence>
<protein>
    <recommendedName>
        <fullName evidence="7">CobW C-terminal domain-containing protein</fullName>
    </recommendedName>
</protein>
<dbReference type="Pfam" id="PF02492">
    <property type="entry name" value="cobW"/>
    <property type="match status" value="1"/>
</dbReference>
<evidence type="ECO:0000256" key="6">
    <source>
        <dbReference type="SAM" id="MobiDB-lite"/>
    </source>
</evidence>
<proteinExistence type="inferred from homology"/>
<dbReference type="InterPro" id="IPR003495">
    <property type="entry name" value="CobW/HypB/UreG_nucleotide-bd"/>
</dbReference>
<dbReference type="InterPro" id="IPR051927">
    <property type="entry name" value="Zn_Chap_cDPG_Synth"/>
</dbReference>
<keyword evidence="2" id="KW-0378">Hydrolase</keyword>
<gene>
    <name evidence="8" type="ORF">ACHAWO_011651</name>
</gene>
<dbReference type="Gene3D" id="3.40.50.300">
    <property type="entry name" value="P-loop containing nucleotide triphosphate hydrolases"/>
    <property type="match status" value="1"/>
</dbReference>
<dbReference type="PANTHER" id="PTHR43603">
    <property type="entry name" value="COBW DOMAIN-CONTAINING PROTEIN DDB_G0274527"/>
    <property type="match status" value="1"/>
</dbReference>
<dbReference type="InterPro" id="IPR011629">
    <property type="entry name" value="CobW-like_C"/>
</dbReference>
<keyword evidence="9" id="KW-1185">Reference proteome</keyword>
<evidence type="ECO:0000256" key="2">
    <source>
        <dbReference type="ARBA" id="ARBA00022801"/>
    </source>
</evidence>
<evidence type="ECO:0000256" key="3">
    <source>
        <dbReference type="ARBA" id="ARBA00023186"/>
    </source>
</evidence>
<dbReference type="AlphaFoldDB" id="A0ABD3NT99"/>
<dbReference type="SUPFAM" id="SSF90002">
    <property type="entry name" value="Hypothetical protein YjiA, C-terminal domain"/>
    <property type="match status" value="1"/>
</dbReference>
<dbReference type="Gene3D" id="3.30.1220.10">
    <property type="entry name" value="CobW-like, C-terminal domain"/>
    <property type="match status" value="1"/>
</dbReference>
<feature type="domain" description="CobW C-terminal" evidence="7">
    <location>
        <begin position="394"/>
        <end position="541"/>
    </location>
</feature>
<comment type="caution">
    <text evidence="8">The sequence shown here is derived from an EMBL/GenBank/DDBJ whole genome shotgun (WGS) entry which is preliminary data.</text>
</comment>
<dbReference type="Proteomes" id="UP001530400">
    <property type="component" value="Unassembled WGS sequence"/>
</dbReference>
<sequence length="579" mass="64350">MRVDVPSFSYATQRYSSGSASSEPIVPITVLSGFLGAGKTTLLFRMLCNNEGLRIAVIVNDVASVNIDSKLVRGQSASEDEMTSANPAGIVELQNGCACCSLSGELLTSVSELVTLSDLRNDEEKFDHIVIEMSGVAEPRSVRNIFQEAITYDMPLMERVKLDTLVTVVDCSSYLDYIRSPKVANSDESPELFYRDESERMKAKEQEDDVWLNSFSIASDFQGGVCDLLVEQTEVADVILLNKADLVDGKIDEVKETIAALNPRAKVLATSFGKIDTLKDILAYSNGEGVVIDGVVDDHKDYVNAADESNCSDPECTNSSHSHGHSSHTHRHETHSDKVEQSTVCDDPECRDHTHSYSHGSVDIQPTICNDHDCHDHSHSHSHAADESTAHAGIGSFVYRARRPFHPTRIMSVIRNLPIVRGLPDDEVQHDMELNEEEINALQQVIRSKGFTWTADSNVKALYWSHAGTSFELQCLGRWWSTLPRSQWPAEAKESILSDFDCSDHDELKFSTTVGDRRQEIVFIGPGLGSPKTQQTIIDALDFCLLDDDEWDTYCSQRTDESALSLRFENTLPTRMLTY</sequence>
<dbReference type="PANTHER" id="PTHR43603:SF1">
    <property type="entry name" value="ZINC-REGULATED GTPASE METALLOPROTEIN ACTIVATOR 1"/>
    <property type="match status" value="1"/>
</dbReference>
<evidence type="ECO:0000313" key="9">
    <source>
        <dbReference type="Proteomes" id="UP001530400"/>
    </source>
</evidence>
<feature type="compositionally biased region" description="Polar residues" evidence="6">
    <location>
        <begin position="307"/>
        <end position="318"/>
    </location>
</feature>
<organism evidence="8 9">
    <name type="scientific">Cyclotella atomus</name>
    <dbReference type="NCBI Taxonomy" id="382360"/>
    <lineage>
        <taxon>Eukaryota</taxon>
        <taxon>Sar</taxon>
        <taxon>Stramenopiles</taxon>
        <taxon>Ochrophyta</taxon>
        <taxon>Bacillariophyta</taxon>
        <taxon>Coscinodiscophyceae</taxon>
        <taxon>Thalassiosirophycidae</taxon>
        <taxon>Stephanodiscales</taxon>
        <taxon>Stephanodiscaceae</taxon>
        <taxon>Cyclotella</taxon>
    </lineage>
</organism>
<dbReference type="Pfam" id="PF07683">
    <property type="entry name" value="CobW_C"/>
    <property type="match status" value="1"/>
</dbReference>
<evidence type="ECO:0000256" key="5">
    <source>
        <dbReference type="ARBA" id="ARBA00049117"/>
    </source>
</evidence>
<evidence type="ECO:0000256" key="4">
    <source>
        <dbReference type="ARBA" id="ARBA00034320"/>
    </source>
</evidence>
<feature type="region of interest" description="Disordered" evidence="6">
    <location>
        <begin position="307"/>
        <end position="340"/>
    </location>
</feature>
<dbReference type="EMBL" id="JALLPJ020000975">
    <property type="protein sequence ID" value="KAL3778664.1"/>
    <property type="molecule type" value="Genomic_DNA"/>
</dbReference>
<dbReference type="CDD" id="cd03112">
    <property type="entry name" value="CobW-like"/>
    <property type="match status" value="1"/>
</dbReference>
<dbReference type="InterPro" id="IPR036627">
    <property type="entry name" value="CobW-likC_sf"/>
</dbReference>
<accession>A0ABD3NT99</accession>
<feature type="compositionally biased region" description="Basic residues" evidence="6">
    <location>
        <begin position="322"/>
        <end position="333"/>
    </location>
</feature>
<evidence type="ECO:0000256" key="1">
    <source>
        <dbReference type="ARBA" id="ARBA00022741"/>
    </source>
</evidence>
<dbReference type="SMART" id="SM00833">
    <property type="entry name" value="CobW_C"/>
    <property type="match status" value="1"/>
</dbReference>
<dbReference type="InterPro" id="IPR027417">
    <property type="entry name" value="P-loop_NTPase"/>
</dbReference>
<comment type="similarity">
    <text evidence="4">Belongs to the SIMIBI class G3E GTPase family. ZNG1 subfamily.</text>
</comment>
<dbReference type="GO" id="GO:0016787">
    <property type="term" value="F:hydrolase activity"/>
    <property type="evidence" value="ECO:0007669"/>
    <property type="project" value="UniProtKB-KW"/>
</dbReference>
<keyword evidence="3" id="KW-0143">Chaperone</keyword>
<evidence type="ECO:0000313" key="8">
    <source>
        <dbReference type="EMBL" id="KAL3778664.1"/>
    </source>
</evidence>
<comment type="catalytic activity">
    <reaction evidence="5">
        <text>GTP + H2O = GDP + phosphate + H(+)</text>
        <dbReference type="Rhea" id="RHEA:19669"/>
        <dbReference type="ChEBI" id="CHEBI:15377"/>
        <dbReference type="ChEBI" id="CHEBI:15378"/>
        <dbReference type="ChEBI" id="CHEBI:37565"/>
        <dbReference type="ChEBI" id="CHEBI:43474"/>
        <dbReference type="ChEBI" id="CHEBI:58189"/>
    </reaction>
    <physiologicalReaction direction="left-to-right" evidence="5">
        <dbReference type="Rhea" id="RHEA:19670"/>
    </physiologicalReaction>
</comment>
<dbReference type="SUPFAM" id="SSF52540">
    <property type="entry name" value="P-loop containing nucleoside triphosphate hydrolases"/>
    <property type="match status" value="1"/>
</dbReference>
<reference evidence="8 9" key="1">
    <citation type="submission" date="2024-10" db="EMBL/GenBank/DDBJ databases">
        <title>Updated reference genomes for cyclostephanoid diatoms.</title>
        <authorList>
            <person name="Roberts W.R."/>
            <person name="Alverson A.J."/>
        </authorList>
    </citation>
    <scope>NUCLEOTIDE SEQUENCE [LARGE SCALE GENOMIC DNA]</scope>
    <source>
        <strain evidence="8 9">AJA010-31</strain>
    </source>
</reference>
<keyword evidence="1" id="KW-0547">Nucleotide-binding</keyword>
<name>A0ABD3NT99_9STRA</name>